<protein>
    <recommendedName>
        <fullName evidence="4">Peptidase aspartic putative domain-containing protein</fullName>
    </recommendedName>
</protein>
<keyword evidence="3" id="KW-1185">Reference proteome</keyword>
<dbReference type="PANTHER" id="PTHR47331:SF1">
    <property type="entry name" value="GAG-LIKE PROTEIN"/>
    <property type="match status" value="1"/>
</dbReference>
<dbReference type="PANTHER" id="PTHR47331">
    <property type="entry name" value="PHD-TYPE DOMAIN-CONTAINING PROTEIN"/>
    <property type="match status" value="1"/>
</dbReference>
<feature type="compositionally biased region" description="Basic and acidic residues" evidence="1">
    <location>
        <begin position="1"/>
        <end position="10"/>
    </location>
</feature>
<sequence length="245" mass="27683">MEENKSEKASSPELEPTDIVPGDIGLEPMMEEGLESTDVIVVTELPSSLKGSVARSSDMEVWSHLRDIAQFHDPKEVELLIGLDIPQALVPLEVRSGKDGEPFTTRTLLGWTINGPIGLDGHDATAVNSHVTTTTAENQRKYLDHQVNLVWELNATKNCDDPISVEDKRVTKLWSENVVQVDGHYQLPIPFRNKNPDLPDNKDLAERRLESLRRRHVKHLELFVRYQEEMSRLLSEGHSERVPSL</sequence>
<proteinExistence type="predicted"/>
<evidence type="ECO:0000313" key="3">
    <source>
        <dbReference type="Proteomes" id="UP000324222"/>
    </source>
</evidence>
<dbReference type="AlphaFoldDB" id="A0A5B7GGZ6"/>
<dbReference type="OrthoDB" id="6378313at2759"/>
<comment type="caution">
    <text evidence="2">The sequence shown here is derived from an EMBL/GenBank/DDBJ whole genome shotgun (WGS) entry which is preliminary data.</text>
</comment>
<evidence type="ECO:0000313" key="2">
    <source>
        <dbReference type="EMBL" id="MPC59371.1"/>
    </source>
</evidence>
<organism evidence="2 3">
    <name type="scientific">Portunus trituberculatus</name>
    <name type="common">Swimming crab</name>
    <name type="synonym">Neptunus trituberculatus</name>
    <dbReference type="NCBI Taxonomy" id="210409"/>
    <lineage>
        <taxon>Eukaryota</taxon>
        <taxon>Metazoa</taxon>
        <taxon>Ecdysozoa</taxon>
        <taxon>Arthropoda</taxon>
        <taxon>Crustacea</taxon>
        <taxon>Multicrustacea</taxon>
        <taxon>Malacostraca</taxon>
        <taxon>Eumalacostraca</taxon>
        <taxon>Eucarida</taxon>
        <taxon>Decapoda</taxon>
        <taxon>Pleocyemata</taxon>
        <taxon>Brachyura</taxon>
        <taxon>Eubrachyura</taxon>
        <taxon>Portunoidea</taxon>
        <taxon>Portunidae</taxon>
        <taxon>Portuninae</taxon>
        <taxon>Portunus</taxon>
    </lineage>
</organism>
<evidence type="ECO:0008006" key="4">
    <source>
        <dbReference type="Google" id="ProtNLM"/>
    </source>
</evidence>
<gene>
    <name evidence="2" type="ORF">E2C01_053390</name>
</gene>
<name>A0A5B7GGZ6_PORTR</name>
<accession>A0A5B7GGZ6</accession>
<evidence type="ECO:0000256" key="1">
    <source>
        <dbReference type="SAM" id="MobiDB-lite"/>
    </source>
</evidence>
<dbReference type="Proteomes" id="UP000324222">
    <property type="component" value="Unassembled WGS sequence"/>
</dbReference>
<feature type="region of interest" description="Disordered" evidence="1">
    <location>
        <begin position="1"/>
        <end position="21"/>
    </location>
</feature>
<reference evidence="2 3" key="1">
    <citation type="submission" date="2019-05" db="EMBL/GenBank/DDBJ databases">
        <title>Another draft genome of Portunus trituberculatus and its Hox gene families provides insights of decapod evolution.</title>
        <authorList>
            <person name="Jeong J.-H."/>
            <person name="Song I."/>
            <person name="Kim S."/>
            <person name="Choi T."/>
            <person name="Kim D."/>
            <person name="Ryu S."/>
            <person name="Kim W."/>
        </authorList>
    </citation>
    <scope>NUCLEOTIDE SEQUENCE [LARGE SCALE GENOMIC DNA]</scope>
    <source>
        <tissue evidence="2">Muscle</tissue>
    </source>
</reference>
<dbReference type="EMBL" id="VSRR010016506">
    <property type="protein sequence ID" value="MPC59371.1"/>
    <property type="molecule type" value="Genomic_DNA"/>
</dbReference>